<dbReference type="OrthoDB" id="9988800at2"/>
<gene>
    <name evidence="2" type="ORF">FB4_0848</name>
</gene>
<accession>I9ATS5</accession>
<dbReference type="Proteomes" id="UP000004324">
    <property type="component" value="Unassembled WGS sequence"/>
</dbReference>
<proteinExistence type="predicted"/>
<name>I9ATS5_9FIRM</name>
<evidence type="ECO:0000313" key="3">
    <source>
        <dbReference type="Proteomes" id="UP000004324"/>
    </source>
</evidence>
<dbReference type="EMBL" id="AKVJ01000066">
    <property type="protein sequence ID" value="EIW16337.1"/>
    <property type="molecule type" value="Genomic_DNA"/>
</dbReference>
<evidence type="ECO:0008006" key="4">
    <source>
        <dbReference type="Google" id="ProtNLM"/>
    </source>
</evidence>
<evidence type="ECO:0000256" key="1">
    <source>
        <dbReference type="SAM" id="Phobius"/>
    </source>
</evidence>
<comment type="caution">
    <text evidence="2">The sequence shown here is derived from an EMBL/GenBank/DDBJ whole genome shotgun (WGS) entry which is preliminary data.</text>
</comment>
<keyword evidence="1" id="KW-0812">Transmembrane</keyword>
<keyword evidence="1" id="KW-0472">Membrane</keyword>
<sequence length="63" mass="7228">MNKPETKFSYFRSGNICYNKRTDCLGVVSHSLVERGGMMISMFEAMYLMIAFATLVVLIINRK</sequence>
<keyword evidence="1" id="KW-1133">Transmembrane helix</keyword>
<evidence type="ECO:0000313" key="2">
    <source>
        <dbReference type="EMBL" id="EIW16337.1"/>
    </source>
</evidence>
<reference evidence="2 3" key="1">
    <citation type="journal article" date="2012" name="J. Bacteriol.">
        <title>Draft Genome Sequences for Two Metal-Reducing Pelosinus fermentans Strains Isolated from a Cr(VI)-Contaminated Site and for Type Strain R7.</title>
        <authorList>
            <person name="Brown S.D."/>
            <person name="Podar M."/>
            <person name="Klingeman D.M."/>
            <person name="Johnson C.M."/>
            <person name="Yang Z.K."/>
            <person name="Utturkar S.M."/>
            <person name="Land M.L."/>
            <person name="Mosher J.J."/>
            <person name="Hurt R.A.Jr."/>
            <person name="Phelps T.J."/>
            <person name="Palumbo A.V."/>
            <person name="Arkin A.P."/>
            <person name="Hazen T.C."/>
            <person name="Elias D.A."/>
        </authorList>
    </citation>
    <scope>NUCLEOTIDE SEQUENCE [LARGE SCALE GENOMIC DNA]</scope>
    <source>
        <strain evidence="2 3">B4</strain>
    </source>
</reference>
<protein>
    <recommendedName>
        <fullName evidence="4">Holin-like toxin</fullName>
    </recommendedName>
</protein>
<organism evidence="2 3">
    <name type="scientific">Pelosinus fermentans B4</name>
    <dbReference type="NCBI Taxonomy" id="1149862"/>
    <lineage>
        <taxon>Bacteria</taxon>
        <taxon>Bacillati</taxon>
        <taxon>Bacillota</taxon>
        <taxon>Negativicutes</taxon>
        <taxon>Selenomonadales</taxon>
        <taxon>Sporomusaceae</taxon>
        <taxon>Pelosinus</taxon>
    </lineage>
</organism>
<keyword evidence="3" id="KW-1185">Reference proteome</keyword>
<feature type="transmembrane region" description="Helical" evidence="1">
    <location>
        <begin position="38"/>
        <end position="60"/>
    </location>
</feature>
<dbReference type="AlphaFoldDB" id="I9ATS5"/>